<dbReference type="Proteomes" id="UP000315115">
    <property type="component" value="Plasmid pAM7"/>
</dbReference>
<protein>
    <submittedName>
        <fullName evidence="2">Uncharacterized protein</fullName>
    </submittedName>
</protein>
<organism evidence="2 3">
    <name type="scientific">Vibrio rotiferianus</name>
    <dbReference type="NCBI Taxonomy" id="190895"/>
    <lineage>
        <taxon>Bacteria</taxon>
        <taxon>Pseudomonadati</taxon>
        <taxon>Pseudomonadota</taxon>
        <taxon>Gammaproteobacteria</taxon>
        <taxon>Vibrionales</taxon>
        <taxon>Vibrionaceae</taxon>
        <taxon>Vibrio</taxon>
    </lineage>
</organism>
<dbReference type="EMBL" id="AP019800">
    <property type="protein sequence ID" value="BBL92352.1"/>
    <property type="molecule type" value="Genomic_DNA"/>
</dbReference>
<keyword evidence="2" id="KW-0614">Plasmid</keyword>
<geneLocation type="plasmid" evidence="3">
    <name>pam7 dna</name>
</geneLocation>
<sequence>MGVNVNEGDQMNNLNSDVNNSSNQRVDFGSSQQDGMDRNGRKFLKHLASEYNKKQIILRDELQAYEGCVDDLNSELLAIKWEFQSKPFFIKPFIYLEYSRKRNTAKQIQRGIINKYGQQITQKKFELHDIVESAVEHCLIPAFNDQNTSTEQDESANLMQSLYGLIRLKHLLGNALRSIVDAQPSSSLSGVAQSLDMMAPQRGTSISSVFSTKGAHDDIEKVLSEFGACNDFIVQFNAEFKCLKFREISDKISTLFIDTQEAIASSLLEFKPNEPSGLELCSKKLTEALRKIELVSEELSTCIEETRILYRNARFSLVQKHIEALNDALLPFTSTCKVAPSEKMINQAFMNVYIGKVAKRERLIRLTSIQVASIDDYQSNSSQ</sequence>
<evidence type="ECO:0000313" key="3">
    <source>
        <dbReference type="Proteomes" id="UP000315115"/>
    </source>
</evidence>
<evidence type="ECO:0000313" key="2">
    <source>
        <dbReference type="EMBL" id="BBL92352.1"/>
    </source>
</evidence>
<name>A0A510IF50_9VIBR</name>
<evidence type="ECO:0000256" key="1">
    <source>
        <dbReference type="SAM" id="MobiDB-lite"/>
    </source>
</evidence>
<feature type="compositionally biased region" description="Low complexity" evidence="1">
    <location>
        <begin position="12"/>
        <end position="23"/>
    </location>
</feature>
<gene>
    <name evidence="2" type="ORF">VroAM7_50050</name>
</gene>
<feature type="region of interest" description="Disordered" evidence="1">
    <location>
        <begin position="1"/>
        <end position="38"/>
    </location>
</feature>
<dbReference type="AlphaFoldDB" id="A0A510IF50"/>
<proteinExistence type="predicted"/>
<reference evidence="3" key="1">
    <citation type="submission" date="2019-07" db="EMBL/GenBank/DDBJ databases">
        <title>Complete Genome Sequences of Vibrion rotiferianus strain AM7.</title>
        <authorList>
            <person name="Miyazaki K."/>
            <person name="Wiseschart A."/>
            <person name="Pootanakit K."/>
            <person name="Ishimori K."/>
            <person name="Kitahara K."/>
        </authorList>
    </citation>
    <scope>NUCLEOTIDE SEQUENCE [LARGE SCALE GENOMIC DNA]</scope>
    <source>
        <strain evidence="3">AM7</strain>
        <plasmid evidence="3">pam7 dna</plasmid>
    </source>
</reference>
<accession>A0A510IF50</accession>